<dbReference type="Pfam" id="PF13561">
    <property type="entry name" value="adh_short_C2"/>
    <property type="match status" value="1"/>
</dbReference>
<reference evidence="4 5" key="1">
    <citation type="submission" date="2016-06" db="EMBL/GenBank/DDBJ databases">
        <authorList>
            <person name="Kjaerup R.B."/>
            <person name="Dalgaard T.S."/>
            <person name="Juul-Madsen H.R."/>
        </authorList>
    </citation>
    <scope>NUCLEOTIDE SEQUENCE [LARGE SCALE GENOMIC DNA]</scope>
</reference>
<dbReference type="Gene3D" id="3.40.50.720">
    <property type="entry name" value="NAD(P)-binding Rossmann-like Domain"/>
    <property type="match status" value="1"/>
</dbReference>
<comment type="similarity">
    <text evidence="1">Belongs to the short-chain dehydrogenases/reductases (SDR) family.</text>
</comment>
<accession>A0A1X7S3I7</accession>
<dbReference type="PANTHER" id="PTHR48107">
    <property type="entry name" value="NADPH-DEPENDENT ALDEHYDE REDUCTASE-LIKE PROTEIN, CHLOROPLASTIC-RELATED"/>
    <property type="match status" value="1"/>
</dbReference>
<dbReference type="PRINTS" id="PR00080">
    <property type="entry name" value="SDRFAMILY"/>
</dbReference>
<dbReference type="Proteomes" id="UP000215127">
    <property type="component" value="Chromosome 9"/>
</dbReference>
<dbReference type="SUPFAM" id="SSF51735">
    <property type="entry name" value="NAD(P)-binding Rossmann-fold domains"/>
    <property type="match status" value="1"/>
</dbReference>
<dbReference type="NCBIfam" id="NF005400">
    <property type="entry name" value="PRK06947.1"/>
    <property type="match status" value="1"/>
</dbReference>
<keyword evidence="3" id="KW-0560">Oxidoreductase</keyword>
<evidence type="ECO:0000256" key="1">
    <source>
        <dbReference type="ARBA" id="ARBA00006484"/>
    </source>
</evidence>
<name>A0A1X7S3I7_ZYMT9</name>
<dbReference type="EMBL" id="LT853700">
    <property type="protein sequence ID" value="SMQ54256.1"/>
    <property type="molecule type" value="Genomic_DNA"/>
</dbReference>
<dbReference type="CDD" id="cd05233">
    <property type="entry name" value="SDR_c"/>
    <property type="match status" value="1"/>
</dbReference>
<evidence type="ECO:0000256" key="2">
    <source>
        <dbReference type="ARBA" id="ARBA00022857"/>
    </source>
</evidence>
<dbReference type="FunFam" id="3.40.50.720:FF:000084">
    <property type="entry name" value="Short-chain dehydrogenase reductase"/>
    <property type="match status" value="1"/>
</dbReference>
<dbReference type="AlphaFoldDB" id="A0A1X7S3I7"/>
<sequence length="251" mass="26411">MSSPPLNVLITGASRGIGRATAILAGERHWNIGINYVRDMESAKSCQAEVQVSGGQAIVVAADMKHEDQVRELFDAVEKEYGTLDGVVINAGITAQAMPLADMEIERLKRVFDTNILGAYLCAREAARRMPASKGGRGGSIVFVSSAAARLGSPNEYVDYAGSKGAIDTLTTGLAKELGPLGIRVNSVRPGIIRTDVHELSGDPSRVDRLGNQAPMGRAGEASEVAEAIVWLLSPASSYVTGTFIDVAGGR</sequence>
<dbReference type="InterPro" id="IPR002347">
    <property type="entry name" value="SDR_fam"/>
</dbReference>
<dbReference type="GO" id="GO:0016614">
    <property type="term" value="F:oxidoreductase activity, acting on CH-OH group of donors"/>
    <property type="evidence" value="ECO:0007669"/>
    <property type="project" value="UniProtKB-ARBA"/>
</dbReference>
<keyword evidence="2" id="KW-0521">NADP</keyword>
<dbReference type="PRINTS" id="PR00081">
    <property type="entry name" value="GDHRDH"/>
</dbReference>
<keyword evidence="5" id="KW-1185">Reference proteome</keyword>
<dbReference type="InterPro" id="IPR020904">
    <property type="entry name" value="Sc_DH/Rdtase_CS"/>
</dbReference>
<dbReference type="STRING" id="1276538.A0A1X7S3I7"/>
<protein>
    <submittedName>
        <fullName evidence="4">Uncharacterized protein</fullName>
    </submittedName>
</protein>
<dbReference type="InterPro" id="IPR036291">
    <property type="entry name" value="NAD(P)-bd_dom_sf"/>
</dbReference>
<evidence type="ECO:0000256" key="3">
    <source>
        <dbReference type="ARBA" id="ARBA00023002"/>
    </source>
</evidence>
<evidence type="ECO:0000313" key="5">
    <source>
        <dbReference type="Proteomes" id="UP000215127"/>
    </source>
</evidence>
<gene>
    <name evidence="4" type="ORF">ZT3D7_G9411</name>
</gene>
<proteinExistence type="inferred from homology"/>
<organism evidence="4 5">
    <name type="scientific">Zymoseptoria tritici (strain ST99CH_3D7)</name>
    <dbReference type="NCBI Taxonomy" id="1276538"/>
    <lineage>
        <taxon>Eukaryota</taxon>
        <taxon>Fungi</taxon>
        <taxon>Dikarya</taxon>
        <taxon>Ascomycota</taxon>
        <taxon>Pezizomycotina</taxon>
        <taxon>Dothideomycetes</taxon>
        <taxon>Dothideomycetidae</taxon>
        <taxon>Mycosphaerellales</taxon>
        <taxon>Mycosphaerellaceae</taxon>
        <taxon>Zymoseptoria</taxon>
    </lineage>
</organism>
<dbReference type="PROSITE" id="PS00061">
    <property type="entry name" value="ADH_SHORT"/>
    <property type="match status" value="1"/>
</dbReference>
<dbReference type="PANTHER" id="PTHR48107:SF7">
    <property type="entry name" value="RE15974P"/>
    <property type="match status" value="1"/>
</dbReference>
<evidence type="ECO:0000313" key="4">
    <source>
        <dbReference type="EMBL" id="SMQ54256.1"/>
    </source>
</evidence>